<keyword evidence="5" id="KW-0547">Nucleotide-binding</keyword>
<dbReference type="InterPro" id="IPR050445">
    <property type="entry name" value="Bact_polysacc_biosynth/exp"/>
</dbReference>
<dbReference type="NCBIfam" id="TIGR01007">
    <property type="entry name" value="eps_fam"/>
    <property type="match status" value="1"/>
</dbReference>
<dbReference type="CDD" id="cd05387">
    <property type="entry name" value="BY-kinase"/>
    <property type="match status" value="1"/>
</dbReference>
<sequence>MSTKNIKDLTKEFGSIDIKSYLLKVFSYWKLFVLSVVISLAFAKYKNMMGTDTYKINSLITIDEKSNPMLSSSTNISFNWGGASNMVESVKADFKSRTHNEKVVSELQFYINYLKKEKILLETRYKDVYGYTPFVIKINNPKSYQVQGNKIQLVFTDEKTVEISLDLKDQETSLNLYNYTDHTSKSIDLNTENFTKSFDITKSIITPFCEFDLHLVDKPTLNTPYYISFGSFNATVANYKNIDISTAVMGTSLLNLSLQGANKKRLIDYINKTIYVLEKAEKETKIEYAVKTKKFIDSLFYVESDKLKELENQLINFKSRNAVNLSNEGEQAYQEILNYTNQQKEIKNNTELLLRLKNNELTNDVDIKNIPLAELGDVGLQTNITELINFLLLKQKLLSNHIYPTHPEFIELENKIKLSKQNIKSRIDALIEYNAFKARKVTEELDNIKTSIKDLPLKEYQLIQLEKNYTVSESNYSLLKQKSYDAGAAIAANSSSIKIIDNAKDIGQGPLAKKSSFNYVVAILLAIILPLIFITIIEALDDNIYTVDQLERLYHIPVLGVIGKNNDNSNLVLFNNPKSAVSESYRALRSNIPYLFHKEDLKKPNKTILCTSSISGEGKTVTSMNIACSFAMSGKKTILLGFDLRKPKIHKDFHLENDYGLVDYIIGQQSLELVTQKTEIENLEIIATGTIPPNPSELILSDATKDLFEILKRKYDYIIIDTPPIGLVSDALDLMDFADANIYVTRQGYTKKGMMKMIDQKYTNNEVQNIAFIINDFAQTSKYGYRYGYGYGYGYGSYSYGHHTDDSMSLRTRIKNIIKPKKGI</sequence>
<evidence type="ECO:0000256" key="6">
    <source>
        <dbReference type="ARBA" id="ARBA00022777"/>
    </source>
</evidence>
<keyword evidence="10" id="KW-0472">Membrane</keyword>
<dbReference type="InterPro" id="IPR027417">
    <property type="entry name" value="P-loop_NTPase"/>
</dbReference>
<dbReference type="Proteomes" id="UP000184109">
    <property type="component" value="Unassembled WGS sequence"/>
</dbReference>
<evidence type="ECO:0000256" key="10">
    <source>
        <dbReference type="SAM" id="Phobius"/>
    </source>
</evidence>
<dbReference type="InterPro" id="IPR005702">
    <property type="entry name" value="Wzc-like_C"/>
</dbReference>
<dbReference type="OrthoDB" id="9794577at2"/>
<evidence type="ECO:0000256" key="3">
    <source>
        <dbReference type="ARBA" id="ARBA00011903"/>
    </source>
</evidence>
<keyword evidence="10" id="KW-0812">Transmembrane</keyword>
<keyword evidence="4" id="KW-0808">Transferase</keyword>
<keyword evidence="7" id="KW-0067">ATP-binding</keyword>
<evidence type="ECO:0000256" key="9">
    <source>
        <dbReference type="ARBA" id="ARBA00051245"/>
    </source>
</evidence>
<evidence type="ECO:0000256" key="7">
    <source>
        <dbReference type="ARBA" id="ARBA00022840"/>
    </source>
</evidence>
<evidence type="ECO:0000313" key="13">
    <source>
        <dbReference type="Proteomes" id="UP000184109"/>
    </source>
</evidence>
<evidence type="ECO:0000256" key="2">
    <source>
        <dbReference type="ARBA" id="ARBA00008883"/>
    </source>
</evidence>
<keyword evidence="10" id="KW-1133">Transmembrane helix</keyword>
<dbReference type="Gene3D" id="3.40.50.300">
    <property type="entry name" value="P-loop containing nucleotide triphosphate hydrolases"/>
    <property type="match status" value="1"/>
</dbReference>
<dbReference type="Pfam" id="PF13614">
    <property type="entry name" value="AAA_31"/>
    <property type="match status" value="1"/>
</dbReference>
<comment type="catalytic activity">
    <reaction evidence="9">
        <text>L-tyrosyl-[protein] + ATP = O-phospho-L-tyrosyl-[protein] + ADP + H(+)</text>
        <dbReference type="Rhea" id="RHEA:10596"/>
        <dbReference type="Rhea" id="RHEA-COMP:10136"/>
        <dbReference type="Rhea" id="RHEA-COMP:20101"/>
        <dbReference type="ChEBI" id="CHEBI:15378"/>
        <dbReference type="ChEBI" id="CHEBI:30616"/>
        <dbReference type="ChEBI" id="CHEBI:46858"/>
        <dbReference type="ChEBI" id="CHEBI:61978"/>
        <dbReference type="ChEBI" id="CHEBI:456216"/>
        <dbReference type="EC" id="2.7.10.2"/>
    </reaction>
</comment>
<dbReference type="PANTHER" id="PTHR32309:SF13">
    <property type="entry name" value="FERRIC ENTEROBACTIN TRANSPORT PROTEIN FEPE"/>
    <property type="match status" value="1"/>
</dbReference>
<evidence type="ECO:0000256" key="5">
    <source>
        <dbReference type="ARBA" id="ARBA00022741"/>
    </source>
</evidence>
<accession>A0A1M5VJ95</accession>
<dbReference type="EC" id="2.7.10.2" evidence="3"/>
<evidence type="ECO:0000256" key="4">
    <source>
        <dbReference type="ARBA" id="ARBA00022679"/>
    </source>
</evidence>
<dbReference type="GO" id="GO:0004715">
    <property type="term" value="F:non-membrane spanning protein tyrosine kinase activity"/>
    <property type="evidence" value="ECO:0007669"/>
    <property type="project" value="UniProtKB-EC"/>
</dbReference>
<feature type="transmembrane region" description="Helical" evidence="10">
    <location>
        <begin position="517"/>
        <end position="537"/>
    </location>
</feature>
<feature type="transmembrane region" description="Helical" evidence="10">
    <location>
        <begin position="27"/>
        <end position="45"/>
    </location>
</feature>
<keyword evidence="8" id="KW-0829">Tyrosine-protein kinase</keyword>
<dbReference type="GO" id="GO:0042802">
    <property type="term" value="F:identical protein binding"/>
    <property type="evidence" value="ECO:0007669"/>
    <property type="project" value="UniProtKB-ARBA"/>
</dbReference>
<dbReference type="EMBL" id="FQXQ01000003">
    <property type="protein sequence ID" value="SHH75258.1"/>
    <property type="molecule type" value="Genomic_DNA"/>
</dbReference>
<dbReference type="STRING" id="1195760.SAMN05444281_1842"/>
<dbReference type="AlphaFoldDB" id="A0A1M5VJ95"/>
<evidence type="ECO:0000259" key="11">
    <source>
        <dbReference type="Pfam" id="PF13614"/>
    </source>
</evidence>
<keyword evidence="6" id="KW-0418">Kinase</keyword>
<organism evidence="12 13">
    <name type="scientific">Wenyingzhuangia marina</name>
    <dbReference type="NCBI Taxonomy" id="1195760"/>
    <lineage>
        <taxon>Bacteria</taxon>
        <taxon>Pseudomonadati</taxon>
        <taxon>Bacteroidota</taxon>
        <taxon>Flavobacteriia</taxon>
        <taxon>Flavobacteriales</taxon>
        <taxon>Flavobacteriaceae</taxon>
        <taxon>Wenyingzhuangia</taxon>
    </lineage>
</organism>
<dbReference type="PANTHER" id="PTHR32309">
    <property type="entry name" value="TYROSINE-PROTEIN KINASE"/>
    <property type="match status" value="1"/>
</dbReference>
<comment type="similarity">
    <text evidence="2">Belongs to the etk/wzc family.</text>
</comment>
<protein>
    <recommendedName>
        <fullName evidence="3">non-specific protein-tyrosine kinase</fullName>
        <ecNumber evidence="3">2.7.10.2</ecNumber>
    </recommendedName>
</protein>
<dbReference type="InterPro" id="IPR025669">
    <property type="entry name" value="AAA_dom"/>
</dbReference>
<comment type="similarity">
    <text evidence="1">Belongs to the CpsD/CapB family.</text>
</comment>
<dbReference type="SUPFAM" id="SSF52540">
    <property type="entry name" value="P-loop containing nucleoside triphosphate hydrolases"/>
    <property type="match status" value="1"/>
</dbReference>
<gene>
    <name evidence="12" type="ORF">SAMN05444281_1842</name>
</gene>
<reference evidence="13" key="1">
    <citation type="submission" date="2016-11" db="EMBL/GenBank/DDBJ databases">
        <authorList>
            <person name="Varghese N."/>
            <person name="Submissions S."/>
        </authorList>
    </citation>
    <scope>NUCLEOTIDE SEQUENCE [LARGE SCALE GENOMIC DNA]</scope>
    <source>
        <strain evidence="13">DSM 100572</strain>
    </source>
</reference>
<name>A0A1M5VJ95_9FLAO</name>
<feature type="domain" description="AAA" evidence="11">
    <location>
        <begin position="608"/>
        <end position="758"/>
    </location>
</feature>
<evidence type="ECO:0000313" key="12">
    <source>
        <dbReference type="EMBL" id="SHH75258.1"/>
    </source>
</evidence>
<proteinExistence type="inferred from homology"/>
<dbReference type="FunFam" id="3.40.50.300:FF:000527">
    <property type="entry name" value="Tyrosine-protein kinase etk"/>
    <property type="match status" value="1"/>
</dbReference>
<dbReference type="GO" id="GO:0005886">
    <property type="term" value="C:plasma membrane"/>
    <property type="evidence" value="ECO:0007669"/>
    <property type="project" value="UniProtKB-ARBA"/>
</dbReference>
<keyword evidence="13" id="KW-1185">Reference proteome</keyword>
<evidence type="ECO:0000256" key="1">
    <source>
        <dbReference type="ARBA" id="ARBA00007316"/>
    </source>
</evidence>
<dbReference type="GO" id="GO:0005524">
    <property type="term" value="F:ATP binding"/>
    <property type="evidence" value="ECO:0007669"/>
    <property type="project" value="UniProtKB-KW"/>
</dbReference>
<evidence type="ECO:0000256" key="8">
    <source>
        <dbReference type="ARBA" id="ARBA00023137"/>
    </source>
</evidence>
<dbReference type="RefSeq" id="WP_073120734.1">
    <property type="nucleotide sequence ID" value="NZ_BMEN01000003.1"/>
</dbReference>